<organism evidence="3 4">
    <name type="scientific">Hibiscus syriacus</name>
    <name type="common">Rose of Sharon</name>
    <dbReference type="NCBI Taxonomy" id="106335"/>
    <lineage>
        <taxon>Eukaryota</taxon>
        <taxon>Viridiplantae</taxon>
        <taxon>Streptophyta</taxon>
        <taxon>Embryophyta</taxon>
        <taxon>Tracheophyta</taxon>
        <taxon>Spermatophyta</taxon>
        <taxon>Magnoliopsida</taxon>
        <taxon>eudicotyledons</taxon>
        <taxon>Gunneridae</taxon>
        <taxon>Pentapetalae</taxon>
        <taxon>rosids</taxon>
        <taxon>malvids</taxon>
        <taxon>Malvales</taxon>
        <taxon>Malvaceae</taxon>
        <taxon>Malvoideae</taxon>
        <taxon>Hibiscus</taxon>
    </lineage>
</organism>
<evidence type="ECO:0000259" key="2">
    <source>
        <dbReference type="Pfam" id="PF05678"/>
    </source>
</evidence>
<feature type="region of interest" description="Disordered" evidence="1">
    <location>
        <begin position="174"/>
        <end position="193"/>
    </location>
</feature>
<keyword evidence="4" id="KW-1185">Reference proteome</keyword>
<proteinExistence type="predicted"/>
<dbReference type="InterPro" id="IPR039610">
    <property type="entry name" value="VQ29"/>
</dbReference>
<dbReference type="AlphaFoldDB" id="A0A6A2Z4M9"/>
<evidence type="ECO:0000313" key="4">
    <source>
        <dbReference type="Proteomes" id="UP000436088"/>
    </source>
</evidence>
<evidence type="ECO:0000313" key="3">
    <source>
        <dbReference type="EMBL" id="KAE8686055.1"/>
    </source>
</evidence>
<accession>A0A6A2Z4M9</accession>
<sequence>MTEKWLPNLYELIESSWSSKTNSWKSNPEDINVIRKTCPLCAQERYNGCTESILAIVMAGFDSKRSFSNKISHFNATLIFFLNKQGKNLNYQGQRIHQKNLTFDVSIRNETINKAEFVSGKQRKHHGAFPTMKIVVGKWLRDKNQTIALEVYSSSTAASVSGLEEARGLKAPQAGSLHSVRKPLSKPWKKPIAPFPPTPPKVYTVDSLNFRDLVQRLTGSPEFMSPSHNPTSTTQFEVPHHQRLQRVAPPPLHVAAPPLSRAEVSAPLNMFSGLDHSNHNYSNSSMNTFTSNSLGLGLNLSPSSYNWFTFPILSPGTLASLEQSTVP</sequence>
<dbReference type="PANTHER" id="PTHR34794:SF1">
    <property type="entry name" value="OS10G0101800 PROTEIN"/>
    <property type="match status" value="1"/>
</dbReference>
<name>A0A6A2Z4M9_HIBSY</name>
<feature type="compositionally biased region" description="Basic residues" evidence="1">
    <location>
        <begin position="179"/>
        <end position="189"/>
    </location>
</feature>
<feature type="domain" description="VQ" evidence="2">
    <location>
        <begin position="198"/>
        <end position="222"/>
    </location>
</feature>
<dbReference type="InterPro" id="IPR008889">
    <property type="entry name" value="VQ"/>
</dbReference>
<dbReference type="EMBL" id="VEPZ02001227">
    <property type="protein sequence ID" value="KAE8686055.1"/>
    <property type="molecule type" value="Genomic_DNA"/>
</dbReference>
<evidence type="ECO:0000256" key="1">
    <source>
        <dbReference type="SAM" id="MobiDB-lite"/>
    </source>
</evidence>
<reference evidence="3" key="1">
    <citation type="submission" date="2019-09" db="EMBL/GenBank/DDBJ databases">
        <title>Draft genome information of white flower Hibiscus syriacus.</title>
        <authorList>
            <person name="Kim Y.-M."/>
        </authorList>
    </citation>
    <scope>NUCLEOTIDE SEQUENCE [LARGE SCALE GENOMIC DNA]</scope>
    <source>
        <strain evidence="3">YM2019G1</strain>
    </source>
</reference>
<gene>
    <name evidence="3" type="ORF">F3Y22_tig00111088pilonHSYRG00440</name>
</gene>
<comment type="caution">
    <text evidence="3">The sequence shown here is derived from an EMBL/GenBank/DDBJ whole genome shotgun (WGS) entry which is preliminary data.</text>
</comment>
<protein>
    <submittedName>
        <fullName evidence="3">GTP-binding protein engB</fullName>
    </submittedName>
</protein>
<dbReference type="Pfam" id="PF05678">
    <property type="entry name" value="VQ"/>
    <property type="match status" value="1"/>
</dbReference>
<dbReference type="Proteomes" id="UP000436088">
    <property type="component" value="Unassembled WGS sequence"/>
</dbReference>
<dbReference type="PANTHER" id="PTHR34794">
    <property type="entry name" value="EXPRESSED PROTEIN"/>
    <property type="match status" value="1"/>
</dbReference>